<dbReference type="AlphaFoldDB" id="A0A9D4N5C3"/>
<gene>
    <name evidence="2" type="ORF">DPMN_011571</name>
</gene>
<keyword evidence="3" id="KW-1185">Reference proteome</keyword>
<organism evidence="2 3">
    <name type="scientific">Dreissena polymorpha</name>
    <name type="common">Zebra mussel</name>
    <name type="synonym">Mytilus polymorpha</name>
    <dbReference type="NCBI Taxonomy" id="45954"/>
    <lineage>
        <taxon>Eukaryota</taxon>
        <taxon>Metazoa</taxon>
        <taxon>Spiralia</taxon>
        <taxon>Lophotrochozoa</taxon>
        <taxon>Mollusca</taxon>
        <taxon>Bivalvia</taxon>
        <taxon>Autobranchia</taxon>
        <taxon>Heteroconchia</taxon>
        <taxon>Euheterodonta</taxon>
        <taxon>Imparidentia</taxon>
        <taxon>Neoheterodontei</taxon>
        <taxon>Myida</taxon>
        <taxon>Dreissenoidea</taxon>
        <taxon>Dreissenidae</taxon>
        <taxon>Dreissena</taxon>
    </lineage>
</organism>
<feature type="compositionally biased region" description="Polar residues" evidence="1">
    <location>
        <begin position="319"/>
        <end position="341"/>
    </location>
</feature>
<evidence type="ECO:0000313" key="2">
    <source>
        <dbReference type="EMBL" id="KAH3887554.1"/>
    </source>
</evidence>
<feature type="compositionally biased region" description="Low complexity" evidence="1">
    <location>
        <begin position="111"/>
        <end position="132"/>
    </location>
</feature>
<feature type="region of interest" description="Disordered" evidence="1">
    <location>
        <begin position="310"/>
        <end position="380"/>
    </location>
</feature>
<sequence length="516" mass="58735">MMSRIPRSSSYSEGTPIRPLDLSARRQDMDPCGNHMYISTPMINITSSSSDIGYNQYYPGCYQPAEEYHHDMYSRANQEGSYEGEMIDRNAHNNLNLANHQNGHMYNLQTPSPSTSCSAPSSPGYDSSHSSPDYQHYNAYSRMLPKKRKNLWRPYDSKNPNARMWQGDMELEGGSYSNSNSSSDQEFKSPLSPKDPIKRRKRNMLRYEEEQRCFEEPNTTSHMGPNLVISTDTEPSVNLEHSMKGPITSYAESINNQEFMDSTNGTMISTGDEYRKRHIFGWLSQSQKENNGDTPVCQCGEKTYIELQTVRAKDDQSANEKTNNKKQSPESTAAIDNQKPYSSLSRQLLLSSDSQTSSSNNDHHQKKKKNQSKAIAKEDNIKNGNFVSKKVYIQKRDNVVETCDEVKNDECKPRKTCVPISLTDLIEDIESDAHSKNTAETKEKEKKYEENIVKLLKQCNTIKLHALDMLMANVAINEAGPRFKSKNEKVQKAIRGDKIQSFNMLDMVELQVEISL</sequence>
<feature type="region of interest" description="Disordered" evidence="1">
    <location>
        <begin position="103"/>
        <end position="133"/>
    </location>
</feature>
<reference evidence="2" key="2">
    <citation type="submission" date="2020-11" db="EMBL/GenBank/DDBJ databases">
        <authorList>
            <person name="McCartney M.A."/>
            <person name="Auch B."/>
            <person name="Kono T."/>
            <person name="Mallez S."/>
            <person name="Becker A."/>
            <person name="Gohl D.M."/>
            <person name="Silverstein K.A.T."/>
            <person name="Koren S."/>
            <person name="Bechman K.B."/>
            <person name="Herman A."/>
            <person name="Abrahante J.E."/>
            <person name="Garbe J."/>
        </authorList>
    </citation>
    <scope>NUCLEOTIDE SEQUENCE</scope>
    <source>
        <strain evidence="2">Duluth1</strain>
        <tissue evidence="2">Whole animal</tissue>
    </source>
</reference>
<name>A0A9D4N5C3_DREPO</name>
<evidence type="ECO:0000313" key="3">
    <source>
        <dbReference type="Proteomes" id="UP000828390"/>
    </source>
</evidence>
<feature type="compositionally biased region" description="Polar residues" evidence="1">
    <location>
        <begin position="1"/>
        <end position="13"/>
    </location>
</feature>
<comment type="caution">
    <text evidence="2">The sequence shown here is derived from an EMBL/GenBank/DDBJ whole genome shotgun (WGS) entry which is preliminary data.</text>
</comment>
<evidence type="ECO:0000256" key="1">
    <source>
        <dbReference type="SAM" id="MobiDB-lite"/>
    </source>
</evidence>
<feature type="compositionally biased region" description="Low complexity" evidence="1">
    <location>
        <begin position="342"/>
        <end position="360"/>
    </location>
</feature>
<feature type="region of interest" description="Disordered" evidence="1">
    <location>
        <begin position="1"/>
        <end position="28"/>
    </location>
</feature>
<accession>A0A9D4N5C3</accession>
<dbReference type="EMBL" id="JAIWYP010000001">
    <property type="protein sequence ID" value="KAH3887554.1"/>
    <property type="molecule type" value="Genomic_DNA"/>
</dbReference>
<proteinExistence type="predicted"/>
<feature type="region of interest" description="Disordered" evidence="1">
    <location>
        <begin position="170"/>
        <end position="200"/>
    </location>
</feature>
<protein>
    <submittedName>
        <fullName evidence="2">Uncharacterized protein</fullName>
    </submittedName>
</protein>
<reference evidence="2" key="1">
    <citation type="journal article" date="2019" name="bioRxiv">
        <title>The Genome of the Zebra Mussel, Dreissena polymorpha: A Resource for Invasive Species Research.</title>
        <authorList>
            <person name="McCartney M.A."/>
            <person name="Auch B."/>
            <person name="Kono T."/>
            <person name="Mallez S."/>
            <person name="Zhang Y."/>
            <person name="Obille A."/>
            <person name="Becker A."/>
            <person name="Abrahante J.E."/>
            <person name="Garbe J."/>
            <person name="Badalamenti J.P."/>
            <person name="Herman A."/>
            <person name="Mangelson H."/>
            <person name="Liachko I."/>
            <person name="Sullivan S."/>
            <person name="Sone E.D."/>
            <person name="Koren S."/>
            <person name="Silverstein K.A.T."/>
            <person name="Beckman K.B."/>
            <person name="Gohl D.M."/>
        </authorList>
    </citation>
    <scope>NUCLEOTIDE SEQUENCE</scope>
    <source>
        <strain evidence="2">Duluth1</strain>
        <tissue evidence="2">Whole animal</tissue>
    </source>
</reference>
<dbReference type="Proteomes" id="UP000828390">
    <property type="component" value="Unassembled WGS sequence"/>
</dbReference>